<proteinExistence type="predicted"/>
<evidence type="ECO:0000256" key="1">
    <source>
        <dbReference type="SAM" id="MobiDB-lite"/>
    </source>
</evidence>
<dbReference type="Proteomes" id="UP000185936">
    <property type="component" value="Unassembled WGS sequence"/>
</dbReference>
<sequence length="240" mass="27039">MNDPLRIRPRVISFFCRNIGLPHARGGVSSDRCLSLPTPKYRRYRLSRSNQGDQSTITRLKPAVGIEQRDHVIVQPLLHSCPPQSNDGPVAHVGRDDERDPPRADGWMSLVCLLWLSIEHRLLRSVVAPTRVRHSWGPTQYRTPTPRARAKRINALSVRLQSVCRLSIADASSGCPGSCCRPATVGSGAILRRKRRTFGIRRSRVPCSHLGRSRTPRVTRRCDRVPGRPRSRERGRTGSR</sequence>
<name>A0A1N7FJX9_9EURY</name>
<dbReference type="EMBL" id="FTNR01000007">
    <property type="protein sequence ID" value="SIS00587.1"/>
    <property type="molecule type" value="Genomic_DNA"/>
</dbReference>
<protein>
    <submittedName>
        <fullName evidence="2">Uncharacterized protein</fullName>
    </submittedName>
</protein>
<evidence type="ECO:0000313" key="3">
    <source>
        <dbReference type="Proteomes" id="UP000185936"/>
    </source>
</evidence>
<organism evidence="2 3">
    <name type="scientific">Natronorubrum thiooxidans</name>
    <dbReference type="NCBI Taxonomy" id="308853"/>
    <lineage>
        <taxon>Archaea</taxon>
        <taxon>Methanobacteriati</taxon>
        <taxon>Methanobacteriota</taxon>
        <taxon>Stenosarchaea group</taxon>
        <taxon>Halobacteria</taxon>
        <taxon>Halobacteriales</taxon>
        <taxon>Natrialbaceae</taxon>
        <taxon>Natronorubrum</taxon>
    </lineage>
</organism>
<accession>A0A1N7FJX9</accession>
<reference evidence="3" key="1">
    <citation type="submission" date="2017-01" db="EMBL/GenBank/DDBJ databases">
        <authorList>
            <person name="Varghese N."/>
            <person name="Submissions S."/>
        </authorList>
    </citation>
    <scope>NUCLEOTIDE SEQUENCE [LARGE SCALE GENOMIC DNA]</scope>
    <source>
        <strain evidence="3">type strain: HArc-</strain>
    </source>
</reference>
<gene>
    <name evidence="2" type="ORF">SAMN05421752_10749</name>
</gene>
<evidence type="ECO:0000313" key="2">
    <source>
        <dbReference type="EMBL" id="SIS00587.1"/>
    </source>
</evidence>
<keyword evidence="3" id="KW-1185">Reference proteome</keyword>
<dbReference type="AlphaFoldDB" id="A0A1N7FJX9"/>
<feature type="compositionally biased region" description="Basic and acidic residues" evidence="1">
    <location>
        <begin position="220"/>
        <end position="240"/>
    </location>
</feature>
<feature type="region of interest" description="Disordered" evidence="1">
    <location>
        <begin position="209"/>
        <end position="240"/>
    </location>
</feature>